<protein>
    <submittedName>
        <fullName evidence="2">Uncharacterized protein</fullName>
    </submittedName>
</protein>
<evidence type="ECO:0000313" key="3">
    <source>
        <dbReference type="Proteomes" id="UP001153076"/>
    </source>
</evidence>
<dbReference type="AlphaFoldDB" id="A0A9Q1GLI9"/>
<evidence type="ECO:0000256" key="1">
    <source>
        <dbReference type="SAM" id="MobiDB-lite"/>
    </source>
</evidence>
<feature type="region of interest" description="Disordered" evidence="1">
    <location>
        <begin position="178"/>
        <end position="243"/>
    </location>
</feature>
<comment type="caution">
    <text evidence="2">The sequence shown here is derived from an EMBL/GenBank/DDBJ whole genome shotgun (WGS) entry which is preliminary data.</text>
</comment>
<accession>A0A9Q1GLI9</accession>
<proteinExistence type="predicted"/>
<organism evidence="2 3">
    <name type="scientific">Carnegiea gigantea</name>
    <dbReference type="NCBI Taxonomy" id="171969"/>
    <lineage>
        <taxon>Eukaryota</taxon>
        <taxon>Viridiplantae</taxon>
        <taxon>Streptophyta</taxon>
        <taxon>Embryophyta</taxon>
        <taxon>Tracheophyta</taxon>
        <taxon>Spermatophyta</taxon>
        <taxon>Magnoliopsida</taxon>
        <taxon>eudicotyledons</taxon>
        <taxon>Gunneridae</taxon>
        <taxon>Pentapetalae</taxon>
        <taxon>Caryophyllales</taxon>
        <taxon>Cactineae</taxon>
        <taxon>Cactaceae</taxon>
        <taxon>Cactoideae</taxon>
        <taxon>Echinocereeae</taxon>
        <taxon>Carnegiea</taxon>
    </lineage>
</organism>
<dbReference type="Proteomes" id="UP001153076">
    <property type="component" value="Unassembled WGS sequence"/>
</dbReference>
<sequence length="291" mass="31906">MTSPYSPSINAMSFFHIKYLSVHLSEGSGRKYKESEQSTSCLPRPLPKDFHVLCPCFSLFEAEGATADFELTEIVQATFYAMLLNKAVEMGVAHDFTAESMKSPLIGLRWSTFGVWMDCVDYALREHNFINRPMKWRSVVPETARRRALGRPALRPLLVHRMAKTKSTMRIRSPDELLAEGTQGNPCSAAPQSNPEAKVASTSSSASPGTGSSGSSSGHLLKSPSLERVSTSSSSCEASFGRSKSVLERKGRMPVVTEIVAEGLEFPKAPTRSDRRMVRAVTSLIPRLSLS</sequence>
<feature type="compositionally biased region" description="Polar residues" evidence="1">
    <location>
        <begin position="182"/>
        <end position="195"/>
    </location>
</feature>
<gene>
    <name evidence="2" type="ORF">Cgig2_019222</name>
</gene>
<evidence type="ECO:0000313" key="2">
    <source>
        <dbReference type="EMBL" id="KAJ8421649.1"/>
    </source>
</evidence>
<feature type="compositionally biased region" description="Polar residues" evidence="1">
    <location>
        <begin position="228"/>
        <end position="237"/>
    </location>
</feature>
<keyword evidence="3" id="KW-1185">Reference proteome</keyword>
<name>A0A9Q1GLI9_9CARY</name>
<reference evidence="2" key="1">
    <citation type="submission" date="2022-04" db="EMBL/GenBank/DDBJ databases">
        <title>Carnegiea gigantea Genome sequencing and assembly v2.</title>
        <authorList>
            <person name="Copetti D."/>
            <person name="Sanderson M.J."/>
            <person name="Burquez A."/>
            <person name="Wojciechowski M.F."/>
        </authorList>
    </citation>
    <scope>NUCLEOTIDE SEQUENCE</scope>
    <source>
        <strain evidence="2">SGP5-SGP5p</strain>
        <tissue evidence="2">Aerial part</tissue>
    </source>
</reference>
<dbReference type="EMBL" id="JAKOGI010002614">
    <property type="protein sequence ID" value="KAJ8421649.1"/>
    <property type="molecule type" value="Genomic_DNA"/>
</dbReference>
<feature type="compositionally biased region" description="Low complexity" evidence="1">
    <location>
        <begin position="200"/>
        <end position="224"/>
    </location>
</feature>